<keyword evidence="2" id="KW-1185">Reference proteome</keyword>
<gene>
    <name evidence="1" type="ORF">HMPREF9432_00913</name>
</gene>
<evidence type="ECO:0000313" key="2">
    <source>
        <dbReference type="Proteomes" id="UP000003175"/>
    </source>
</evidence>
<name>A0ABN0DQK9_9FIRM</name>
<dbReference type="Proteomes" id="UP000003175">
    <property type="component" value="Unassembled WGS sequence"/>
</dbReference>
<dbReference type="EMBL" id="ADGH01000006">
    <property type="protein sequence ID" value="EHG25165.1"/>
    <property type="molecule type" value="Genomic_DNA"/>
</dbReference>
<reference evidence="1 2" key="1">
    <citation type="submission" date="2011-08" db="EMBL/GenBank/DDBJ databases">
        <title>The Genome Sequence of Selenomonas noxia F0398.</title>
        <authorList>
            <consortium name="The Broad Institute Genome Sequencing Platform"/>
            <person name="Earl A."/>
            <person name="Ward D."/>
            <person name="Feldgarden M."/>
            <person name="Gevers D."/>
            <person name="Izard J."/>
            <person name="Ganesan A."/>
            <person name="Blanton J.M."/>
            <person name="Baranova O.V."/>
            <person name="Tanner A.C."/>
            <person name="Dewhirst F.E."/>
            <person name="Young S.K."/>
            <person name="Zeng Q."/>
            <person name="Gargeya S."/>
            <person name="Fitzgerald M."/>
            <person name="Haas B."/>
            <person name="Abouelleil A."/>
            <person name="Alvarado L."/>
            <person name="Arachchi H.M."/>
            <person name="Berlin A."/>
            <person name="Brown A."/>
            <person name="Chapman S.B."/>
            <person name="Chen Z."/>
            <person name="Dunbar C."/>
            <person name="Freedman E."/>
            <person name="Gearin G."/>
            <person name="Gellesch M."/>
            <person name="Goldberg J."/>
            <person name="Griggs A."/>
            <person name="Gujja S."/>
            <person name="Heiman D."/>
            <person name="Howarth C."/>
            <person name="Larson L."/>
            <person name="Lui A."/>
            <person name="MacDonald P.J.P."/>
            <person name="Montmayeur A."/>
            <person name="Murphy C."/>
            <person name="Neiman D."/>
            <person name="Pearson M."/>
            <person name="Priest M."/>
            <person name="Roberts A."/>
            <person name="Saif S."/>
            <person name="Shea T."/>
            <person name="Shenoy N."/>
            <person name="Sisk P."/>
            <person name="Stolte C."/>
            <person name="Sykes S."/>
            <person name="Wortman J."/>
            <person name="Nusbaum C."/>
            <person name="Birren B."/>
        </authorList>
    </citation>
    <scope>NUCLEOTIDE SEQUENCE [LARGE SCALE GENOMIC DNA]</scope>
    <source>
        <strain evidence="1 2">F0398</strain>
    </source>
</reference>
<sequence length="142" mass="16777">MNLAKFFSDTTYIAFEPNEIKTKKIKQFLDYIHGDINDEDIQDILEFINSGRYLVCWLYIVVFSSFQCLIRHGIWNETLAKAYHKYLVALGWDYELEIVGNMLSEGDIESVREFCLESKLADEENNTYFMESTIWHGKDYSK</sequence>
<protein>
    <submittedName>
        <fullName evidence="1">Uncharacterized protein</fullName>
    </submittedName>
</protein>
<comment type="caution">
    <text evidence="1">The sequence shown here is derived from an EMBL/GenBank/DDBJ whole genome shotgun (WGS) entry which is preliminary data.</text>
</comment>
<evidence type="ECO:0000313" key="1">
    <source>
        <dbReference type="EMBL" id="EHG25165.1"/>
    </source>
</evidence>
<organism evidence="1 2">
    <name type="scientific">Selenomonas noxia F0398</name>
    <dbReference type="NCBI Taxonomy" id="702437"/>
    <lineage>
        <taxon>Bacteria</taxon>
        <taxon>Bacillati</taxon>
        <taxon>Bacillota</taxon>
        <taxon>Negativicutes</taxon>
        <taxon>Selenomonadales</taxon>
        <taxon>Selenomonadaceae</taxon>
        <taxon>Selenomonas</taxon>
    </lineage>
</organism>
<accession>A0ABN0DQK9</accession>
<dbReference type="RefSeq" id="WP_006696244.1">
    <property type="nucleotide sequence ID" value="NZ_JH376858.1"/>
</dbReference>
<proteinExistence type="predicted"/>